<keyword evidence="2" id="KW-0378">Hydrolase</keyword>
<dbReference type="InterPro" id="IPR006684">
    <property type="entry name" value="YbgC/YbaW"/>
</dbReference>
<dbReference type="KEGG" id="mbah:HYN46_07315"/>
<feature type="domain" description="Thioesterase" evidence="3">
    <location>
        <begin position="21"/>
        <end position="121"/>
    </location>
</feature>
<evidence type="ECO:0000256" key="1">
    <source>
        <dbReference type="ARBA" id="ARBA00005953"/>
    </source>
</evidence>
<dbReference type="CDD" id="cd00586">
    <property type="entry name" value="4HBT"/>
    <property type="match status" value="1"/>
</dbReference>
<dbReference type="RefSeq" id="WP_114898764.1">
    <property type="nucleotide sequence ID" value="NZ_CP031222.1"/>
</dbReference>
<dbReference type="Proteomes" id="UP000253940">
    <property type="component" value="Chromosome"/>
</dbReference>
<reference evidence="4 5" key="1">
    <citation type="submission" date="2018-07" db="EMBL/GenBank/DDBJ databases">
        <title>Genome sequencing of Moraxellaceae gen. HYN0046.</title>
        <authorList>
            <person name="Kim M."/>
            <person name="Yi H."/>
        </authorList>
    </citation>
    <scope>NUCLEOTIDE SEQUENCE [LARGE SCALE GENOMIC DNA]</scope>
    <source>
        <strain evidence="4 5">HYN0046</strain>
    </source>
</reference>
<proteinExistence type="inferred from homology"/>
<dbReference type="SUPFAM" id="SSF54637">
    <property type="entry name" value="Thioesterase/thiol ester dehydrase-isomerase"/>
    <property type="match status" value="1"/>
</dbReference>
<dbReference type="PANTHER" id="PTHR31793:SF37">
    <property type="entry name" value="ACYL-COA THIOESTER HYDROLASE YBGC"/>
    <property type="match status" value="1"/>
</dbReference>
<accession>A0A345P5U5</accession>
<name>A0A345P5U5_9GAMM</name>
<keyword evidence="5" id="KW-1185">Reference proteome</keyword>
<dbReference type="EMBL" id="CP031222">
    <property type="protein sequence ID" value="AXI02654.1"/>
    <property type="molecule type" value="Genomic_DNA"/>
</dbReference>
<protein>
    <submittedName>
        <fullName evidence="4">Tol-pal system-associated acyl-CoA thioesterase</fullName>
    </submittedName>
</protein>
<dbReference type="Pfam" id="PF03061">
    <property type="entry name" value="4HBT"/>
    <property type="match status" value="1"/>
</dbReference>
<dbReference type="InterPro" id="IPR029069">
    <property type="entry name" value="HotDog_dom_sf"/>
</dbReference>
<dbReference type="Gene3D" id="3.10.129.10">
    <property type="entry name" value="Hotdog Thioesterase"/>
    <property type="match status" value="1"/>
</dbReference>
<dbReference type="OrthoDB" id="9808429at2"/>
<evidence type="ECO:0000256" key="2">
    <source>
        <dbReference type="ARBA" id="ARBA00022801"/>
    </source>
</evidence>
<dbReference type="PANTHER" id="PTHR31793">
    <property type="entry name" value="4-HYDROXYBENZOYL-COA THIOESTERASE FAMILY MEMBER"/>
    <property type="match status" value="1"/>
</dbReference>
<dbReference type="AlphaFoldDB" id="A0A345P5U5"/>
<evidence type="ECO:0000313" key="4">
    <source>
        <dbReference type="EMBL" id="AXI02654.1"/>
    </source>
</evidence>
<evidence type="ECO:0000259" key="3">
    <source>
        <dbReference type="Pfam" id="PF03061"/>
    </source>
</evidence>
<evidence type="ECO:0000313" key="5">
    <source>
        <dbReference type="Proteomes" id="UP000253940"/>
    </source>
</evidence>
<comment type="similarity">
    <text evidence="1">Belongs to the 4-hydroxybenzoyl-CoA thioesterase family.</text>
</comment>
<sequence length="164" mass="18676">MPHRKFFSYPFRVYIEDTDAGGIVYHANHLKYMERTRTEWLRAQGIDHYLFSGENNALDTSQLTNDQESLLKSSFSFVVHQLQITYHQPAIMDDLLIVTIEAVSCGAASFVLKQRIERDDTINGVVKRVIIATAAVTLACLNGKLKPRRLPDNIRDLVQLALQD</sequence>
<organism evidence="4 5">
    <name type="scientific">Aquirhabdus parva</name>
    <dbReference type="NCBI Taxonomy" id="2283318"/>
    <lineage>
        <taxon>Bacteria</taxon>
        <taxon>Pseudomonadati</taxon>
        <taxon>Pseudomonadota</taxon>
        <taxon>Gammaproteobacteria</taxon>
        <taxon>Moraxellales</taxon>
        <taxon>Moraxellaceae</taxon>
        <taxon>Aquirhabdus</taxon>
    </lineage>
</organism>
<dbReference type="PIRSF" id="PIRSF003230">
    <property type="entry name" value="YbgC"/>
    <property type="match status" value="1"/>
</dbReference>
<gene>
    <name evidence="4" type="ORF">HYN46_07315</name>
</gene>
<dbReference type="InterPro" id="IPR006683">
    <property type="entry name" value="Thioestr_dom"/>
</dbReference>
<dbReference type="InterPro" id="IPR050563">
    <property type="entry name" value="4-hydroxybenzoyl-CoA_TE"/>
</dbReference>
<dbReference type="GO" id="GO:0047617">
    <property type="term" value="F:fatty acyl-CoA hydrolase activity"/>
    <property type="evidence" value="ECO:0007669"/>
    <property type="project" value="TreeGrafter"/>
</dbReference>